<feature type="compositionally biased region" description="Basic and acidic residues" evidence="1">
    <location>
        <begin position="516"/>
        <end position="537"/>
    </location>
</feature>
<feature type="compositionally biased region" description="Polar residues" evidence="1">
    <location>
        <begin position="630"/>
        <end position="641"/>
    </location>
</feature>
<feature type="compositionally biased region" description="Basic and acidic residues" evidence="1">
    <location>
        <begin position="760"/>
        <end position="781"/>
    </location>
</feature>
<feature type="compositionally biased region" description="Pro residues" evidence="1">
    <location>
        <begin position="64"/>
        <end position="82"/>
    </location>
</feature>
<feature type="compositionally biased region" description="Low complexity" evidence="1">
    <location>
        <begin position="100"/>
        <end position="116"/>
    </location>
</feature>
<feature type="compositionally biased region" description="Acidic residues" evidence="1">
    <location>
        <begin position="653"/>
        <end position="662"/>
    </location>
</feature>
<sequence>MDHRFMRPPPPPPPSTADPYYHHLQQQQQQQQQRQAPPPAAAAPQQGPWYANQFQYHPPASHSPSPPPLPPQSQWAPQPPPPHHLEHSSYPPPPPPPYPAHLLHPPNDNNHNHFPLPHVPYSQIPQAYPNQEWGNPNWSHHQAHGNVEDWAARAKEWAAAKAAMEDQHLQSQYAPFGRSEEQSRFHDQYPQDVNSHYPAATYQQYPASPAPPHRPPLVYPQETASVSSGPPSYVPDGHLAYIVRDGNLAGDSNAGFSHQEALPTSPYVHQQEVPSSYSSVTGKEESSEKMETYTTLPFSTSSAPAGQHYVQSSLPAVGRSLFGEQPFAYGNQAADPMTNLSDQPLDFAPRFNFDHDPYTQSSYASHHDPAGTIRGIDPAATLPSINSWTPPVAPGVTYPPIPSLPSSGPQHDPSQVIPSVSGHAVPPFGRFPESSFPPTIASSGALFGLGAGFGVHPTTAFPGDTYGVTSVSERPKKAAMPNWLKEEIIKNKEAIISKSSLEHPKEETQSIEDDGVDRSIGKGDQADSKSIDSSRSTEEEDDDEDHVEAARTAAINQEIKRVLTEVLLKVTDELFDEIATKVLVEDDLMAEVNHNSLSSNHILSPSPPAVPTSKTAAKILVPVKHKESETQGLTERVSSSLPGDVLGLANYASDDDDPDDGDGENKSSSILNSRENVLQRLSIRKLPDDTDGVTENGSLQVEVNEHSTDHTNLKSDGDHDDDITGDGKLLDGDNVLGSKNTLGEKVIMKSELPGENVSLDDSRGQDTRRKLDKNDQCESKRSYSGTDFVEEVESSRKRADDKGDEDCRKQDEKHLKKEKKDDRNGSKERWKEQSLKPGELANESEARRSTRLDVKDDRKDTEKLRRDSSKEDSDRKRERAKEKEEERSRHKVASESSSHKRRHSPSTSSRGRNSKEKSASHANDSSDEASADSKRKLHSRKRNLSPSPIRTRRRPVSRSPHSKHSQRRHSPYSSLESSRGRRLRSRSPMRPKR</sequence>
<accession>A0A1Q3DHN8</accession>
<feature type="compositionally biased region" description="Basic and acidic residues" evidence="1">
    <location>
        <begin position="793"/>
        <end position="834"/>
    </location>
</feature>
<feature type="region of interest" description="Disordered" evidence="1">
    <location>
        <begin position="704"/>
        <end position="993"/>
    </location>
</feature>
<feature type="region of interest" description="Disordered" evidence="1">
    <location>
        <begin position="499"/>
        <end position="548"/>
    </location>
</feature>
<feature type="compositionally biased region" description="Pro residues" evidence="1">
    <location>
        <begin position="7"/>
        <end position="16"/>
    </location>
</feature>
<feature type="compositionally biased region" description="Polar residues" evidence="1">
    <location>
        <begin position="272"/>
        <end position="281"/>
    </location>
</feature>
<dbReference type="GO" id="GO:0030041">
    <property type="term" value="P:actin filament polymerization"/>
    <property type="evidence" value="ECO:0007669"/>
    <property type="project" value="TreeGrafter"/>
</dbReference>
<dbReference type="PANTHER" id="PTHR45691">
    <property type="entry name" value="PROTEIN DIAPHANOUS"/>
    <property type="match status" value="1"/>
</dbReference>
<dbReference type="AlphaFoldDB" id="A0A1Q3DHN8"/>
<feature type="compositionally biased region" description="Pro residues" evidence="1">
    <location>
        <begin position="208"/>
        <end position="218"/>
    </location>
</feature>
<feature type="region of interest" description="Disordered" evidence="1">
    <location>
        <begin position="1"/>
        <end position="116"/>
    </location>
</feature>
<comment type="caution">
    <text evidence="2">The sequence shown here is derived from an EMBL/GenBank/DDBJ whole genome shotgun (WGS) entry which is preliminary data.</text>
</comment>
<dbReference type="Proteomes" id="UP000187406">
    <property type="component" value="Unassembled WGS sequence"/>
</dbReference>
<proteinExistence type="predicted"/>
<protein>
    <submittedName>
        <fullName evidence="2">Uncharacterized protein</fullName>
    </submittedName>
</protein>
<reference evidence="3" key="1">
    <citation type="submission" date="2016-04" db="EMBL/GenBank/DDBJ databases">
        <title>Cephalotus genome sequencing.</title>
        <authorList>
            <person name="Fukushima K."/>
            <person name="Hasebe M."/>
            <person name="Fang X."/>
        </authorList>
    </citation>
    <scope>NUCLEOTIDE SEQUENCE [LARGE SCALE GENOMIC DNA]</scope>
    <source>
        <strain evidence="3">cv. St1</strain>
    </source>
</reference>
<dbReference type="OrthoDB" id="540503at2759"/>
<dbReference type="EMBL" id="BDDD01008394">
    <property type="protein sequence ID" value="GAV91929.1"/>
    <property type="molecule type" value="Genomic_DNA"/>
</dbReference>
<feature type="compositionally biased region" description="Low complexity" evidence="1">
    <location>
        <begin position="25"/>
        <end position="35"/>
    </location>
</feature>
<feature type="compositionally biased region" description="Basic and acidic residues" evidence="1">
    <location>
        <begin position="704"/>
        <end position="717"/>
    </location>
</feature>
<feature type="compositionally biased region" description="Basic and acidic residues" evidence="1">
    <location>
        <begin position="844"/>
        <end position="888"/>
    </location>
</feature>
<dbReference type="GO" id="GO:0005884">
    <property type="term" value="C:actin filament"/>
    <property type="evidence" value="ECO:0007669"/>
    <property type="project" value="TreeGrafter"/>
</dbReference>
<feature type="compositionally biased region" description="Basic and acidic residues" evidence="1">
    <location>
        <begin position="499"/>
        <end position="508"/>
    </location>
</feature>
<feature type="compositionally biased region" description="Basic residues" evidence="1">
    <location>
        <begin position="950"/>
        <end position="970"/>
    </location>
</feature>
<evidence type="ECO:0000313" key="2">
    <source>
        <dbReference type="EMBL" id="GAV91929.1"/>
    </source>
</evidence>
<evidence type="ECO:0000313" key="3">
    <source>
        <dbReference type="Proteomes" id="UP000187406"/>
    </source>
</evidence>
<dbReference type="PANTHER" id="PTHR45691:SF6">
    <property type="entry name" value="PROTEIN DIAPHANOUS"/>
    <property type="match status" value="1"/>
</dbReference>
<name>A0A1Q3DHN8_CEPFO</name>
<keyword evidence="3" id="KW-1185">Reference proteome</keyword>
<feature type="compositionally biased region" description="Basic residues" evidence="1">
    <location>
        <begin position="980"/>
        <end position="993"/>
    </location>
</feature>
<dbReference type="STRING" id="3775.A0A1Q3DHN8"/>
<feature type="region of interest" description="Disordered" evidence="1">
    <location>
        <begin position="202"/>
        <end position="230"/>
    </location>
</feature>
<dbReference type="InParanoid" id="A0A1Q3DHN8"/>
<feature type="compositionally biased region" description="Pro residues" evidence="1">
    <location>
        <begin position="90"/>
        <end position="99"/>
    </location>
</feature>
<feature type="region of interest" description="Disordered" evidence="1">
    <location>
        <begin position="625"/>
        <end position="673"/>
    </location>
</feature>
<gene>
    <name evidence="2" type="ORF">CFOL_v3_35314</name>
</gene>
<evidence type="ECO:0000256" key="1">
    <source>
        <dbReference type="SAM" id="MobiDB-lite"/>
    </source>
</evidence>
<dbReference type="InterPro" id="IPR051412">
    <property type="entry name" value="Formin_Homology_Diaphanous_sf"/>
</dbReference>
<organism evidence="2 3">
    <name type="scientific">Cephalotus follicularis</name>
    <name type="common">Albany pitcher plant</name>
    <dbReference type="NCBI Taxonomy" id="3775"/>
    <lineage>
        <taxon>Eukaryota</taxon>
        <taxon>Viridiplantae</taxon>
        <taxon>Streptophyta</taxon>
        <taxon>Embryophyta</taxon>
        <taxon>Tracheophyta</taxon>
        <taxon>Spermatophyta</taxon>
        <taxon>Magnoliopsida</taxon>
        <taxon>eudicotyledons</taxon>
        <taxon>Gunneridae</taxon>
        <taxon>Pentapetalae</taxon>
        <taxon>rosids</taxon>
        <taxon>fabids</taxon>
        <taxon>Oxalidales</taxon>
        <taxon>Cephalotaceae</taxon>
        <taxon>Cephalotus</taxon>
    </lineage>
</organism>
<dbReference type="FunCoup" id="A0A1Q3DHN8">
    <property type="interactions" value="669"/>
</dbReference>
<feature type="region of interest" description="Disordered" evidence="1">
    <location>
        <begin position="265"/>
        <end position="287"/>
    </location>
</feature>